<evidence type="ECO:0000313" key="1">
    <source>
        <dbReference type="EMBL" id="RVW97560.1"/>
    </source>
</evidence>
<evidence type="ECO:0008006" key="3">
    <source>
        <dbReference type="Google" id="ProtNLM"/>
    </source>
</evidence>
<sequence>MLEEAKKKWVDELLGVLCAYQITLGWPTETSPFALAYGMEAIILTKIGLPTAKIIVQGQKNENQEFERHLDWAGKARPRVFRSGTLVLRRVFENTAKRGVGKLQANWQRPYVVTKARNLGAYYLQTLDIVPLLCPCNVSNLIGLACEE</sequence>
<comment type="caution">
    <text evidence="1">The sequence shown here is derived from an EMBL/GenBank/DDBJ whole genome shotgun (WGS) entry which is preliminary data.</text>
</comment>
<organism evidence="1 2">
    <name type="scientific">Vitis vinifera</name>
    <name type="common">Grape</name>
    <dbReference type="NCBI Taxonomy" id="29760"/>
    <lineage>
        <taxon>Eukaryota</taxon>
        <taxon>Viridiplantae</taxon>
        <taxon>Streptophyta</taxon>
        <taxon>Embryophyta</taxon>
        <taxon>Tracheophyta</taxon>
        <taxon>Spermatophyta</taxon>
        <taxon>Magnoliopsida</taxon>
        <taxon>eudicotyledons</taxon>
        <taxon>Gunneridae</taxon>
        <taxon>Pentapetalae</taxon>
        <taxon>rosids</taxon>
        <taxon>Vitales</taxon>
        <taxon>Vitaceae</taxon>
        <taxon>Viteae</taxon>
        <taxon>Vitis</taxon>
    </lineage>
</organism>
<dbReference type="Proteomes" id="UP000288805">
    <property type="component" value="Unassembled WGS sequence"/>
</dbReference>
<dbReference type="AlphaFoldDB" id="A0A438ILG5"/>
<dbReference type="EMBL" id="QGNW01000099">
    <property type="protein sequence ID" value="RVW97560.1"/>
    <property type="molecule type" value="Genomic_DNA"/>
</dbReference>
<dbReference type="PANTHER" id="PTHR48475:SF1">
    <property type="entry name" value="RNASE H TYPE-1 DOMAIN-CONTAINING PROTEIN"/>
    <property type="match status" value="1"/>
</dbReference>
<protein>
    <recommendedName>
        <fullName evidence="3">Reverse transcriptase RNase H-like domain-containing protein</fullName>
    </recommendedName>
</protein>
<accession>A0A438ILG5</accession>
<dbReference type="PANTHER" id="PTHR48475">
    <property type="entry name" value="RIBONUCLEASE H"/>
    <property type="match status" value="1"/>
</dbReference>
<reference evidence="1 2" key="1">
    <citation type="journal article" date="2018" name="PLoS Genet.">
        <title>Population sequencing reveals clonal diversity and ancestral inbreeding in the grapevine cultivar Chardonnay.</title>
        <authorList>
            <person name="Roach M.J."/>
            <person name="Johnson D.L."/>
            <person name="Bohlmann J."/>
            <person name="van Vuuren H.J."/>
            <person name="Jones S.J."/>
            <person name="Pretorius I.S."/>
            <person name="Schmidt S.A."/>
            <person name="Borneman A.R."/>
        </authorList>
    </citation>
    <scope>NUCLEOTIDE SEQUENCE [LARGE SCALE GENOMIC DNA]</scope>
    <source>
        <strain evidence="2">cv. Chardonnay</strain>
        <tissue evidence="1">Leaf</tissue>
    </source>
</reference>
<name>A0A438ILG5_VITVI</name>
<gene>
    <name evidence="1" type="ORF">CK203_046517</name>
</gene>
<proteinExistence type="predicted"/>
<evidence type="ECO:0000313" key="2">
    <source>
        <dbReference type="Proteomes" id="UP000288805"/>
    </source>
</evidence>